<comment type="caution">
    <text evidence="1">The sequence shown here is derived from an EMBL/GenBank/DDBJ whole genome shotgun (WGS) entry which is preliminary data.</text>
</comment>
<dbReference type="AlphaFoldDB" id="A0A3N6NQY8"/>
<organism evidence="1 2">
    <name type="scientific">Okeania hirsuta</name>
    <dbReference type="NCBI Taxonomy" id="1458930"/>
    <lineage>
        <taxon>Bacteria</taxon>
        <taxon>Bacillati</taxon>
        <taxon>Cyanobacteriota</taxon>
        <taxon>Cyanophyceae</taxon>
        <taxon>Oscillatoriophycideae</taxon>
        <taxon>Oscillatoriales</taxon>
        <taxon>Microcoleaceae</taxon>
        <taxon>Okeania</taxon>
    </lineage>
</organism>
<accession>A0A3N6NQY8</accession>
<dbReference type="Proteomes" id="UP000269154">
    <property type="component" value="Unassembled WGS sequence"/>
</dbReference>
<evidence type="ECO:0000313" key="1">
    <source>
        <dbReference type="EMBL" id="RQH39597.1"/>
    </source>
</evidence>
<dbReference type="RefSeq" id="WP_124144590.1">
    <property type="nucleotide sequence ID" value="NZ_CAWOKI010000027.1"/>
</dbReference>
<gene>
    <name evidence="1" type="ORF">D5R40_16840</name>
</gene>
<name>A0A3N6NQY8_9CYAN</name>
<keyword evidence="2" id="KW-1185">Reference proteome</keyword>
<sequence length="98" mass="10730">MGLNPRIDYSKIILRGEDVFRLTVDTGNNGILDFEDDIDLIELREGLTFSSLAIITGEDNTISIIVASSGEIISTITRADEIAIASDDFIEGLKKNKI</sequence>
<reference evidence="1 2" key="1">
    <citation type="journal article" date="2018" name="ACS Chem. Biol.">
        <title>Ketoreductase domain dysfunction expands chemodiversity: malyngamide biosynthesis in the cyanobacterium Okeania hirsuta.</title>
        <authorList>
            <person name="Moss N.A."/>
            <person name="Leao T."/>
            <person name="Rankin M."/>
            <person name="McCullough T.M."/>
            <person name="Qu P."/>
            <person name="Korobeynikov A."/>
            <person name="Smith J.L."/>
            <person name="Gerwick L."/>
            <person name="Gerwick W.H."/>
        </authorList>
    </citation>
    <scope>NUCLEOTIDE SEQUENCE [LARGE SCALE GENOMIC DNA]</scope>
    <source>
        <strain evidence="1 2">PAB10Feb10-1</strain>
    </source>
</reference>
<protein>
    <submittedName>
        <fullName evidence="1">Uncharacterized protein</fullName>
    </submittedName>
</protein>
<evidence type="ECO:0000313" key="2">
    <source>
        <dbReference type="Proteomes" id="UP000269154"/>
    </source>
</evidence>
<dbReference type="EMBL" id="RCBY01000093">
    <property type="protein sequence ID" value="RQH39597.1"/>
    <property type="molecule type" value="Genomic_DNA"/>
</dbReference>
<proteinExistence type="predicted"/>